<sequence length="176" mass="19325">MHATVADHHFYPPPGGNHAQNEGHWAVKRTDVKPHFAAANSISASPSNGSADGVPHLRTPEIVDLRAIDPVDCPCGIARRAFADSDDFPGTLHFTQISQDARAHFHREHTEIYVILKCDPDAAIELDGVRHPVQPLKSILIPPGVTHRAIGEMEVLIVCTPEFDSRDEHFPGESRN</sequence>
<dbReference type="Proteomes" id="UP001430306">
    <property type="component" value="Unassembled WGS sequence"/>
</dbReference>
<dbReference type="CDD" id="cd20295">
    <property type="entry name" value="cupin_Pac13-like"/>
    <property type="match status" value="1"/>
</dbReference>
<comment type="caution">
    <text evidence="2">The sequence shown here is derived from an EMBL/GenBank/DDBJ whole genome shotgun (WGS) entry which is preliminary data.</text>
</comment>
<dbReference type="SUPFAM" id="SSF51182">
    <property type="entry name" value="RmlC-like cupins"/>
    <property type="match status" value="1"/>
</dbReference>
<evidence type="ECO:0000313" key="3">
    <source>
        <dbReference type="Proteomes" id="UP001430306"/>
    </source>
</evidence>
<accession>A0ABS8NL87</accession>
<dbReference type="EMBL" id="JAJKFW010000025">
    <property type="protein sequence ID" value="MCC9644315.1"/>
    <property type="molecule type" value="Genomic_DNA"/>
</dbReference>
<dbReference type="InterPro" id="IPR014710">
    <property type="entry name" value="RmlC-like_jellyroll"/>
</dbReference>
<dbReference type="Gene3D" id="2.60.120.10">
    <property type="entry name" value="Jelly Rolls"/>
    <property type="match status" value="1"/>
</dbReference>
<protein>
    <submittedName>
        <fullName evidence="2">Cupin domain-containing protein</fullName>
    </submittedName>
</protein>
<feature type="compositionally biased region" description="Basic and acidic residues" evidence="1">
    <location>
        <begin position="1"/>
        <end position="10"/>
    </location>
</feature>
<reference evidence="2" key="1">
    <citation type="submission" date="2021-11" db="EMBL/GenBank/DDBJ databases">
        <title>Genome sequence.</title>
        <authorList>
            <person name="Sun Q."/>
        </authorList>
    </citation>
    <scope>NUCLEOTIDE SEQUENCE</scope>
    <source>
        <strain evidence="2">JC740</strain>
    </source>
</reference>
<keyword evidence="3" id="KW-1185">Reference proteome</keyword>
<proteinExistence type="predicted"/>
<evidence type="ECO:0000313" key="2">
    <source>
        <dbReference type="EMBL" id="MCC9644315.1"/>
    </source>
</evidence>
<dbReference type="RefSeq" id="WP_230275512.1">
    <property type="nucleotide sequence ID" value="NZ_JAJKFW010000025.1"/>
</dbReference>
<name>A0ABS8NL87_9BACT</name>
<organism evidence="2 3">
    <name type="scientific">Rhodopirellula halodulae</name>
    <dbReference type="NCBI Taxonomy" id="2894198"/>
    <lineage>
        <taxon>Bacteria</taxon>
        <taxon>Pseudomonadati</taxon>
        <taxon>Planctomycetota</taxon>
        <taxon>Planctomycetia</taxon>
        <taxon>Pirellulales</taxon>
        <taxon>Pirellulaceae</taxon>
        <taxon>Rhodopirellula</taxon>
    </lineage>
</organism>
<evidence type="ECO:0000256" key="1">
    <source>
        <dbReference type="SAM" id="MobiDB-lite"/>
    </source>
</evidence>
<dbReference type="InterPro" id="IPR011051">
    <property type="entry name" value="RmlC_Cupin_sf"/>
</dbReference>
<feature type="region of interest" description="Disordered" evidence="1">
    <location>
        <begin position="1"/>
        <end position="22"/>
    </location>
</feature>
<gene>
    <name evidence="2" type="ORF">LOC71_18715</name>
</gene>